<keyword evidence="7" id="KW-0539">Nucleus</keyword>
<feature type="compositionally biased region" description="Polar residues" evidence="8">
    <location>
        <begin position="87"/>
        <end position="113"/>
    </location>
</feature>
<feature type="region of interest" description="Disordered" evidence="8">
    <location>
        <begin position="592"/>
        <end position="628"/>
    </location>
</feature>
<dbReference type="EMBL" id="JARAKH010000041">
    <property type="protein sequence ID" value="KAK8381030.1"/>
    <property type="molecule type" value="Genomic_DNA"/>
</dbReference>
<evidence type="ECO:0000256" key="5">
    <source>
        <dbReference type="ARBA" id="ARBA00023010"/>
    </source>
</evidence>
<keyword evidence="10" id="KW-1185">Reference proteome</keyword>
<dbReference type="GO" id="GO:0005643">
    <property type="term" value="C:nuclear pore"/>
    <property type="evidence" value="ECO:0007669"/>
    <property type="project" value="UniProtKB-SubCell"/>
</dbReference>
<feature type="region of interest" description="Disordered" evidence="8">
    <location>
        <begin position="1"/>
        <end position="154"/>
    </location>
</feature>
<reference evidence="9 10" key="1">
    <citation type="submission" date="2023-03" db="EMBL/GenBank/DDBJ databases">
        <title>High-quality genome of Scylla paramamosain provides insights in environmental adaptation.</title>
        <authorList>
            <person name="Zhang L."/>
        </authorList>
    </citation>
    <scope>NUCLEOTIDE SEQUENCE [LARGE SCALE GENOMIC DNA]</scope>
    <source>
        <strain evidence="9">LZ_2023a</strain>
        <tissue evidence="9">Muscle</tissue>
    </source>
</reference>
<keyword evidence="2" id="KW-0813">Transport</keyword>
<dbReference type="EMBL" id="JARAKH010000041">
    <property type="protein sequence ID" value="KAK8381028.1"/>
    <property type="molecule type" value="Genomic_DNA"/>
</dbReference>
<evidence type="ECO:0000256" key="8">
    <source>
        <dbReference type="SAM" id="MobiDB-lite"/>
    </source>
</evidence>
<feature type="region of interest" description="Disordered" evidence="8">
    <location>
        <begin position="284"/>
        <end position="314"/>
    </location>
</feature>
<protein>
    <recommendedName>
        <fullName evidence="11">Nucleoporin p58/p45</fullName>
    </recommendedName>
</protein>
<gene>
    <name evidence="9" type="ORF">O3P69_008146</name>
</gene>
<dbReference type="Gene3D" id="6.10.140.1350">
    <property type="match status" value="1"/>
</dbReference>
<dbReference type="EMBL" id="JARAKH010000041">
    <property type="protein sequence ID" value="KAK8381023.1"/>
    <property type="molecule type" value="Genomic_DNA"/>
</dbReference>
<evidence type="ECO:0000256" key="3">
    <source>
        <dbReference type="ARBA" id="ARBA00022816"/>
    </source>
</evidence>
<keyword evidence="6" id="KW-0906">Nuclear pore complex</keyword>
<dbReference type="PANTHER" id="PTHR13437:SF2">
    <property type="entry name" value="NUCLEOPORIN P58_P45"/>
    <property type="match status" value="1"/>
</dbReference>
<dbReference type="InterPro" id="IPR024882">
    <property type="entry name" value="NUP58/p45/49"/>
</dbReference>
<dbReference type="Proteomes" id="UP001487740">
    <property type="component" value="Unassembled WGS sequence"/>
</dbReference>
<evidence type="ECO:0000313" key="9">
    <source>
        <dbReference type="EMBL" id="KAK8381031.1"/>
    </source>
</evidence>
<dbReference type="EMBL" id="JARAKH010000041">
    <property type="protein sequence ID" value="KAK8381037.1"/>
    <property type="molecule type" value="Genomic_DNA"/>
</dbReference>
<feature type="compositionally biased region" description="Polar residues" evidence="8">
    <location>
        <begin position="619"/>
        <end position="628"/>
    </location>
</feature>
<sequence>MMPGTNSTGGFSFSQPQTAPVQSTNKSLFSTSGGGFSFGTGTSQATTQPQQGGFSFGQPQTAAAQGTTKSLFGTSGGGFNFGTGTSQATTQPQQGTNSTGGFSFGQPQTAAAQGTTKSLFGTSGGGFSFGTGTSQATTQPQQGSQGFGTGSTTVGFSLGQPAGTSAPGSGFGFSSTTPAAPATTTSSFSFGLGTSTAAPAAVGFTQPIASIAPASAASTLSGFSFGNPPAAGTTTTSATPSFSFGLGGLGATSTPSLSFSGGTVTPAITTAAAITAGFPSSSLGLGGAQPPSASTDVNSSGSKTSGKSTKDHQLPPDLFATISIFESRKNAENAASEENIRQTAAPFHKIGEKAKEIQKVLAEIASDHLQLQANTSNLKGEVMKEAEHVEMAKRTKEIPMALQGDNKAPEIFFINLVRSFEAEMMYFRTKIEEVSQCMQAASNPCETEEDIAEVLQREHDTLKDLAAKVYAKHSQLVELSHHLKTKAGPNEQEFFRPQAKENTKTPASSVVRPVLGGGGSGLLAFQEQQQRAKAVTLGAAPPTLPLAHTTTPSIFSGSSNTTSMYTLGPCFGNTGFGQTGNTTFGMKPLFGSTPTNFGSTGTPGGLQQSSTTSTFTLNPPFNTKSFGS</sequence>
<dbReference type="EMBL" id="JARAKH010000041">
    <property type="protein sequence ID" value="KAK8381031.1"/>
    <property type="molecule type" value="Genomic_DNA"/>
</dbReference>
<feature type="compositionally biased region" description="Low complexity" evidence="8">
    <location>
        <begin position="605"/>
        <end position="617"/>
    </location>
</feature>
<evidence type="ECO:0000256" key="7">
    <source>
        <dbReference type="ARBA" id="ARBA00023242"/>
    </source>
</evidence>
<dbReference type="EMBL" id="JARAKH010000041">
    <property type="protein sequence ID" value="KAK8381024.1"/>
    <property type="molecule type" value="Genomic_DNA"/>
</dbReference>
<evidence type="ECO:0000256" key="6">
    <source>
        <dbReference type="ARBA" id="ARBA00023132"/>
    </source>
</evidence>
<dbReference type="EMBL" id="JARAKH010000041">
    <property type="protein sequence ID" value="KAK8381022.1"/>
    <property type="molecule type" value="Genomic_DNA"/>
</dbReference>
<dbReference type="AlphaFoldDB" id="A0AAW0T0U1"/>
<keyword evidence="3" id="KW-0509">mRNA transport</keyword>
<comment type="caution">
    <text evidence="9">The sequence shown here is derived from an EMBL/GenBank/DDBJ whole genome shotgun (WGS) entry which is preliminary data.</text>
</comment>
<evidence type="ECO:0000256" key="1">
    <source>
        <dbReference type="ARBA" id="ARBA00004567"/>
    </source>
</evidence>
<dbReference type="GO" id="GO:0008139">
    <property type="term" value="F:nuclear localization sequence binding"/>
    <property type="evidence" value="ECO:0007669"/>
    <property type="project" value="InterPro"/>
</dbReference>
<dbReference type="GO" id="GO:0015031">
    <property type="term" value="P:protein transport"/>
    <property type="evidence" value="ECO:0007669"/>
    <property type="project" value="UniProtKB-KW"/>
</dbReference>
<feature type="compositionally biased region" description="Low complexity" evidence="8">
    <location>
        <begin position="39"/>
        <end position="61"/>
    </location>
</feature>
<feature type="compositionally biased region" description="Low complexity" evidence="8">
    <location>
        <begin position="130"/>
        <end position="154"/>
    </location>
</feature>
<name>A0AAW0T0U1_SCYPA</name>
<organism evidence="9 10">
    <name type="scientific">Scylla paramamosain</name>
    <name type="common">Mud crab</name>
    <dbReference type="NCBI Taxonomy" id="85552"/>
    <lineage>
        <taxon>Eukaryota</taxon>
        <taxon>Metazoa</taxon>
        <taxon>Ecdysozoa</taxon>
        <taxon>Arthropoda</taxon>
        <taxon>Crustacea</taxon>
        <taxon>Multicrustacea</taxon>
        <taxon>Malacostraca</taxon>
        <taxon>Eumalacostraca</taxon>
        <taxon>Eucarida</taxon>
        <taxon>Decapoda</taxon>
        <taxon>Pleocyemata</taxon>
        <taxon>Brachyura</taxon>
        <taxon>Eubrachyura</taxon>
        <taxon>Portunoidea</taxon>
        <taxon>Portunidae</taxon>
        <taxon>Portuninae</taxon>
        <taxon>Scylla</taxon>
    </lineage>
</organism>
<comment type="subcellular location">
    <subcellularLocation>
        <location evidence="1">Nucleus</location>
        <location evidence="1">Nuclear pore complex</location>
    </subcellularLocation>
</comment>
<evidence type="ECO:0000256" key="4">
    <source>
        <dbReference type="ARBA" id="ARBA00022927"/>
    </source>
</evidence>
<dbReference type="GO" id="GO:0051028">
    <property type="term" value="P:mRNA transport"/>
    <property type="evidence" value="ECO:0007669"/>
    <property type="project" value="UniProtKB-KW"/>
</dbReference>
<proteinExistence type="predicted"/>
<evidence type="ECO:0000313" key="10">
    <source>
        <dbReference type="Proteomes" id="UP001487740"/>
    </source>
</evidence>
<evidence type="ECO:0008006" key="11">
    <source>
        <dbReference type="Google" id="ProtNLM"/>
    </source>
</evidence>
<accession>A0AAW0T0U1</accession>
<dbReference type="GO" id="GO:0017056">
    <property type="term" value="F:structural constituent of nuclear pore"/>
    <property type="evidence" value="ECO:0007669"/>
    <property type="project" value="InterPro"/>
</dbReference>
<keyword evidence="4" id="KW-0653">Protein transport</keyword>
<evidence type="ECO:0000256" key="2">
    <source>
        <dbReference type="ARBA" id="ARBA00022448"/>
    </source>
</evidence>
<dbReference type="PANTHER" id="PTHR13437">
    <property type="entry name" value="NUCLEOPORIN P58/P45 NUCLEOPORIN-LIKE PROTEIN 1"/>
    <property type="match status" value="1"/>
</dbReference>
<dbReference type="Pfam" id="PF15967">
    <property type="entry name" value="Nucleoporin_FG2"/>
    <property type="match status" value="1"/>
</dbReference>
<feature type="compositionally biased region" description="Polar residues" evidence="8">
    <location>
        <begin position="1"/>
        <end position="28"/>
    </location>
</feature>
<keyword evidence="5" id="KW-0811">Translocation</keyword>